<keyword evidence="6" id="KW-0961">Cell wall biogenesis/degradation</keyword>
<dbReference type="Gene3D" id="3.40.630.30">
    <property type="match status" value="2"/>
</dbReference>
<dbReference type="InterPro" id="IPR016181">
    <property type="entry name" value="Acyl_CoA_acyltransferase"/>
</dbReference>
<evidence type="ECO:0000256" key="2">
    <source>
        <dbReference type="ARBA" id="ARBA00022679"/>
    </source>
</evidence>
<name>A0A0B5BFF8_9BACT</name>
<dbReference type="InterPro" id="IPR000182">
    <property type="entry name" value="GNAT_dom"/>
</dbReference>
<evidence type="ECO:0000256" key="4">
    <source>
        <dbReference type="ARBA" id="ARBA00022984"/>
    </source>
</evidence>
<protein>
    <recommendedName>
        <fullName evidence="7">N-acetyltransferase domain-containing protein</fullName>
    </recommendedName>
</protein>
<feature type="domain" description="N-acetyltransferase" evidence="7">
    <location>
        <begin position="11"/>
        <end position="162"/>
    </location>
</feature>
<sequence>MAVTRCSGYTAEFDRVTREEWSSLLRLFDDATIIQTWDFPESVCPGQQVSRLVLRRGEEVVALAQARIVATPLIARGIAYVAWGPLWRRQGRAPSLEIFDAALAALQNEFVERRKLLLRISPNIVGSEFPEARRMLAERGFSKARQAGDYRTIMIDISVPLPEVRGNLERTRRQHLANAERTALEVRQGTALDYYEKFKTVYRAHLSRKGLLTDVDIGRWEKLQETLPEIEKPQILVACDRGEAVGAFVVSCLGGTSFPIAVAATEAGLKANASPLLYWRALEWLKGEGCRTYDMGGIDPEGNPGGYQFKKGFGGKDVTFIGTFEECRNALSRGVVSLSEPMYTLAKRLARVRKSRLFSRGEGG</sequence>
<dbReference type="PANTHER" id="PTHR36174:SF1">
    <property type="entry name" value="LIPID II:GLYCINE GLYCYLTRANSFERASE"/>
    <property type="match status" value="1"/>
</dbReference>
<dbReference type="KEGG" id="gpi:GPICK_04990"/>
<dbReference type="OrthoDB" id="341858at2"/>
<dbReference type="PROSITE" id="PS51186">
    <property type="entry name" value="GNAT"/>
    <property type="match status" value="1"/>
</dbReference>
<gene>
    <name evidence="8" type="ORF">GPICK_04990</name>
</gene>
<dbReference type="InterPro" id="IPR003447">
    <property type="entry name" value="FEMABX"/>
</dbReference>
<keyword evidence="2" id="KW-0808">Transferase</keyword>
<dbReference type="SUPFAM" id="SSF55729">
    <property type="entry name" value="Acyl-CoA N-acyltransferases (Nat)"/>
    <property type="match status" value="2"/>
</dbReference>
<keyword evidence="3" id="KW-0133">Cell shape</keyword>
<comment type="similarity">
    <text evidence="1">Belongs to the FemABX family.</text>
</comment>
<evidence type="ECO:0000313" key="8">
    <source>
        <dbReference type="EMBL" id="AJE02806.1"/>
    </source>
</evidence>
<dbReference type="InterPro" id="IPR050644">
    <property type="entry name" value="PG_Glycine_Bridge_Synth"/>
</dbReference>
<dbReference type="AlphaFoldDB" id="A0A0B5BFF8"/>
<dbReference type="RefSeq" id="WP_039741012.1">
    <property type="nucleotide sequence ID" value="NZ_CP009788.1"/>
</dbReference>
<keyword evidence="5" id="KW-0012">Acyltransferase</keyword>
<keyword evidence="4" id="KW-0573">Peptidoglycan synthesis</keyword>
<dbReference type="PROSITE" id="PS51191">
    <property type="entry name" value="FEMABX"/>
    <property type="match status" value="1"/>
</dbReference>
<dbReference type="Pfam" id="PF13480">
    <property type="entry name" value="Acetyltransf_6"/>
    <property type="match status" value="1"/>
</dbReference>
<dbReference type="GO" id="GO:0071555">
    <property type="term" value="P:cell wall organization"/>
    <property type="evidence" value="ECO:0007669"/>
    <property type="project" value="UniProtKB-KW"/>
</dbReference>
<proteinExistence type="inferred from homology"/>
<evidence type="ECO:0000259" key="7">
    <source>
        <dbReference type="PROSITE" id="PS51186"/>
    </source>
</evidence>
<reference evidence="8 9" key="1">
    <citation type="journal article" date="2015" name="Genome Announc.">
        <title>Complete Genome of Geobacter pickeringii G13T, a Metal-Reducing Isolate from Sedimentary Kaolin Deposits.</title>
        <authorList>
            <person name="Badalamenti J.P."/>
            <person name="Bond D.R."/>
        </authorList>
    </citation>
    <scope>NUCLEOTIDE SEQUENCE [LARGE SCALE GENOMIC DNA]</scope>
    <source>
        <strain evidence="8 9">G13</strain>
    </source>
</reference>
<evidence type="ECO:0000256" key="1">
    <source>
        <dbReference type="ARBA" id="ARBA00009943"/>
    </source>
</evidence>
<organism evidence="8 9">
    <name type="scientific">Geobacter pickeringii</name>
    <dbReference type="NCBI Taxonomy" id="345632"/>
    <lineage>
        <taxon>Bacteria</taxon>
        <taxon>Pseudomonadati</taxon>
        <taxon>Thermodesulfobacteriota</taxon>
        <taxon>Desulfuromonadia</taxon>
        <taxon>Geobacterales</taxon>
        <taxon>Geobacteraceae</taxon>
        <taxon>Geobacter</taxon>
    </lineage>
</organism>
<evidence type="ECO:0000256" key="3">
    <source>
        <dbReference type="ARBA" id="ARBA00022960"/>
    </source>
</evidence>
<dbReference type="PANTHER" id="PTHR36174">
    <property type="entry name" value="LIPID II:GLYCINE GLYCYLTRANSFERASE"/>
    <property type="match status" value="1"/>
</dbReference>
<keyword evidence="9" id="KW-1185">Reference proteome</keyword>
<evidence type="ECO:0000313" key="9">
    <source>
        <dbReference type="Proteomes" id="UP000057609"/>
    </source>
</evidence>
<dbReference type="GO" id="GO:0016747">
    <property type="term" value="F:acyltransferase activity, transferring groups other than amino-acyl groups"/>
    <property type="evidence" value="ECO:0007669"/>
    <property type="project" value="InterPro"/>
</dbReference>
<dbReference type="EMBL" id="CP009788">
    <property type="protein sequence ID" value="AJE02806.1"/>
    <property type="molecule type" value="Genomic_DNA"/>
</dbReference>
<dbReference type="GO" id="GO:0008360">
    <property type="term" value="P:regulation of cell shape"/>
    <property type="evidence" value="ECO:0007669"/>
    <property type="project" value="UniProtKB-KW"/>
</dbReference>
<accession>A0A0B5BFF8</accession>
<dbReference type="GO" id="GO:0009252">
    <property type="term" value="P:peptidoglycan biosynthetic process"/>
    <property type="evidence" value="ECO:0007669"/>
    <property type="project" value="UniProtKB-KW"/>
</dbReference>
<dbReference type="STRING" id="345632.GPICK_04990"/>
<dbReference type="GO" id="GO:0016755">
    <property type="term" value="F:aminoacyltransferase activity"/>
    <property type="evidence" value="ECO:0007669"/>
    <property type="project" value="InterPro"/>
</dbReference>
<evidence type="ECO:0000256" key="5">
    <source>
        <dbReference type="ARBA" id="ARBA00023315"/>
    </source>
</evidence>
<evidence type="ECO:0000256" key="6">
    <source>
        <dbReference type="ARBA" id="ARBA00023316"/>
    </source>
</evidence>
<dbReference type="HOGENOM" id="CLU_063238_0_0_7"/>
<dbReference type="InterPro" id="IPR038740">
    <property type="entry name" value="BioF2-like_GNAT_dom"/>
</dbReference>
<dbReference type="Proteomes" id="UP000057609">
    <property type="component" value="Chromosome"/>
</dbReference>